<evidence type="ECO:0000313" key="3">
    <source>
        <dbReference type="Proteomes" id="UP001464891"/>
    </source>
</evidence>
<dbReference type="InterPro" id="IPR032874">
    <property type="entry name" value="DDE_dom"/>
</dbReference>
<dbReference type="PANTHER" id="PTHR35528:SF3">
    <property type="entry name" value="BLL1675 PROTEIN"/>
    <property type="match status" value="1"/>
</dbReference>
<organism evidence="2 3">
    <name type="scientific">Trichocoleus desertorum GB2-A4</name>
    <dbReference type="NCBI Taxonomy" id="2933944"/>
    <lineage>
        <taxon>Bacteria</taxon>
        <taxon>Bacillati</taxon>
        <taxon>Cyanobacteriota</taxon>
        <taxon>Cyanophyceae</taxon>
        <taxon>Leptolyngbyales</taxon>
        <taxon>Trichocoleusaceae</taxon>
        <taxon>Trichocoleus</taxon>
    </lineage>
</organism>
<protein>
    <submittedName>
        <fullName evidence="2">DDE-type integrase/transposase/recombinase</fullName>
    </submittedName>
</protein>
<dbReference type="Proteomes" id="UP001464891">
    <property type="component" value="Unassembled WGS sequence"/>
</dbReference>
<sequence>MLSAKRDSKAAAPFFRKVLKGQHIQPPRVITVDKNAAYPVALEVLKAEETIEQETELRQSKYLNNIIEEDHRHIKRVVKPMMGLKTFNSARRTLSRIEAMNMIRKGQVKGVNQGDSVSEVKFIEAIFGIAA</sequence>
<evidence type="ECO:0000313" key="2">
    <source>
        <dbReference type="EMBL" id="MEP0820357.1"/>
    </source>
</evidence>
<name>A0ABV0JF12_9CYAN</name>
<comment type="caution">
    <text evidence="2">The sequence shown here is derived from an EMBL/GenBank/DDBJ whole genome shotgun (WGS) entry which is preliminary data.</text>
</comment>
<dbReference type="Pfam" id="PF13610">
    <property type="entry name" value="DDE_Tnp_IS240"/>
    <property type="match status" value="1"/>
</dbReference>
<gene>
    <name evidence="2" type="ORF">NC998_24980</name>
</gene>
<dbReference type="RefSeq" id="WP_242017084.1">
    <property type="nucleotide sequence ID" value="NZ_JAMPKM010000026.1"/>
</dbReference>
<dbReference type="PANTHER" id="PTHR35528">
    <property type="entry name" value="BLL1675 PROTEIN"/>
    <property type="match status" value="1"/>
</dbReference>
<proteinExistence type="predicted"/>
<reference evidence="2 3" key="1">
    <citation type="submission" date="2022-04" db="EMBL/GenBank/DDBJ databases">
        <title>Positive selection, recombination, and allopatry shape intraspecific diversity of widespread and dominant cyanobacteria.</title>
        <authorList>
            <person name="Wei J."/>
            <person name="Shu W."/>
            <person name="Hu C."/>
        </authorList>
    </citation>
    <scope>NUCLEOTIDE SEQUENCE [LARGE SCALE GENOMIC DNA]</scope>
    <source>
        <strain evidence="2 3">GB2-A4</strain>
    </source>
</reference>
<feature type="domain" description="DDE" evidence="1">
    <location>
        <begin position="2"/>
        <end position="107"/>
    </location>
</feature>
<dbReference type="EMBL" id="JAMPKM010000026">
    <property type="protein sequence ID" value="MEP0820357.1"/>
    <property type="molecule type" value="Genomic_DNA"/>
</dbReference>
<accession>A0ABV0JF12</accession>
<keyword evidence="3" id="KW-1185">Reference proteome</keyword>
<dbReference type="InterPro" id="IPR052183">
    <property type="entry name" value="IS_Transposase"/>
</dbReference>
<evidence type="ECO:0000259" key="1">
    <source>
        <dbReference type="Pfam" id="PF13610"/>
    </source>
</evidence>